<dbReference type="Gene3D" id="1.10.443.10">
    <property type="entry name" value="Intergrase catalytic core"/>
    <property type="match status" value="1"/>
</dbReference>
<protein>
    <recommendedName>
        <fullName evidence="4">Tyr recombinase domain-containing protein</fullName>
    </recommendedName>
</protein>
<evidence type="ECO:0000313" key="3">
    <source>
        <dbReference type="Proteomes" id="UP000663838"/>
    </source>
</evidence>
<dbReference type="PANTHER" id="PTHR34605">
    <property type="entry name" value="PHAGE_INTEGRASE DOMAIN-CONTAINING PROTEIN"/>
    <property type="match status" value="1"/>
</dbReference>
<dbReference type="SUPFAM" id="SSF56349">
    <property type="entry name" value="DNA breaking-rejoining enzymes"/>
    <property type="match status" value="1"/>
</dbReference>
<dbReference type="EMBL" id="CAJOBS010004378">
    <property type="protein sequence ID" value="CAF4880246.1"/>
    <property type="molecule type" value="Genomic_DNA"/>
</dbReference>
<accession>A0A821U1B1</accession>
<reference evidence="2" key="1">
    <citation type="submission" date="2021-02" db="EMBL/GenBank/DDBJ databases">
        <authorList>
            <person name="Nowell W R."/>
        </authorList>
    </citation>
    <scope>NUCLEOTIDE SEQUENCE</scope>
</reference>
<name>A0A821U1B1_9BILA</name>
<dbReference type="InterPro" id="IPR011010">
    <property type="entry name" value="DNA_brk_join_enz"/>
</dbReference>
<evidence type="ECO:0000256" key="1">
    <source>
        <dbReference type="ARBA" id="ARBA00023172"/>
    </source>
</evidence>
<evidence type="ECO:0008006" key="4">
    <source>
        <dbReference type="Google" id="ProtNLM"/>
    </source>
</evidence>
<proteinExistence type="predicted"/>
<dbReference type="InterPro" id="IPR052925">
    <property type="entry name" value="Phage_Integrase-like_Recomb"/>
</dbReference>
<dbReference type="Proteomes" id="UP000663838">
    <property type="component" value="Unassembled WGS sequence"/>
</dbReference>
<organism evidence="2 3">
    <name type="scientific">Rotaria socialis</name>
    <dbReference type="NCBI Taxonomy" id="392032"/>
    <lineage>
        <taxon>Eukaryota</taxon>
        <taxon>Metazoa</taxon>
        <taxon>Spiralia</taxon>
        <taxon>Gnathifera</taxon>
        <taxon>Rotifera</taxon>
        <taxon>Eurotatoria</taxon>
        <taxon>Bdelloidea</taxon>
        <taxon>Philodinida</taxon>
        <taxon>Philodinidae</taxon>
        <taxon>Rotaria</taxon>
    </lineage>
</organism>
<dbReference type="PANTHER" id="PTHR34605:SF3">
    <property type="entry name" value="P CELL-TYPE AGGLUTINATION PROTEIN MAP4-LIKE-RELATED"/>
    <property type="match status" value="1"/>
</dbReference>
<dbReference type="GO" id="GO:0003677">
    <property type="term" value="F:DNA binding"/>
    <property type="evidence" value="ECO:0007669"/>
    <property type="project" value="InterPro"/>
</dbReference>
<evidence type="ECO:0000313" key="2">
    <source>
        <dbReference type="EMBL" id="CAF4880246.1"/>
    </source>
</evidence>
<dbReference type="GO" id="GO:0006310">
    <property type="term" value="P:DNA recombination"/>
    <property type="evidence" value="ECO:0007669"/>
    <property type="project" value="UniProtKB-KW"/>
</dbReference>
<sequence>MFIMPTGRALTRTEFVKRLREVISSFGINSSFYSGHSLRIGAASTAAKAGLPIYLIKILGRWSSEAYRRYISVSSSIISNAFLLMSKI</sequence>
<dbReference type="AlphaFoldDB" id="A0A821U1B1"/>
<comment type="caution">
    <text evidence="2">The sequence shown here is derived from an EMBL/GenBank/DDBJ whole genome shotgun (WGS) entry which is preliminary data.</text>
</comment>
<keyword evidence="1" id="KW-0233">DNA recombination</keyword>
<dbReference type="InterPro" id="IPR013762">
    <property type="entry name" value="Integrase-like_cat_sf"/>
</dbReference>
<gene>
    <name evidence="2" type="ORF">TOA249_LOCUS29199</name>
</gene>
<dbReference type="GO" id="GO:0015074">
    <property type="term" value="P:DNA integration"/>
    <property type="evidence" value="ECO:0007669"/>
    <property type="project" value="InterPro"/>
</dbReference>